<gene>
    <name evidence="1" type="ORF">CERZMDRAFT_103364</name>
</gene>
<dbReference type="EMBL" id="ML992720">
    <property type="protein sequence ID" value="KAF2206461.1"/>
    <property type="molecule type" value="Genomic_DNA"/>
</dbReference>
<dbReference type="AlphaFoldDB" id="A0A6A6F1Q3"/>
<protein>
    <submittedName>
        <fullName evidence="1">Uncharacterized protein</fullName>
    </submittedName>
</protein>
<keyword evidence="2" id="KW-1185">Reference proteome</keyword>
<evidence type="ECO:0000313" key="2">
    <source>
        <dbReference type="Proteomes" id="UP000799539"/>
    </source>
</evidence>
<name>A0A6A6F1Q3_9PEZI</name>
<dbReference type="PROSITE" id="PS51257">
    <property type="entry name" value="PROKAR_LIPOPROTEIN"/>
    <property type="match status" value="1"/>
</dbReference>
<accession>A0A6A6F1Q3</accession>
<dbReference type="Proteomes" id="UP000799539">
    <property type="component" value="Unassembled WGS sequence"/>
</dbReference>
<sequence length="56" mass="6220">MARKPYSFINPNGTVGCQIFRVDQSVMEECVNNLQVLSSKKGSEEGYHDGEGEARL</sequence>
<dbReference type="OrthoDB" id="10502712at2759"/>
<reference evidence="1" key="1">
    <citation type="journal article" date="2020" name="Stud. Mycol.">
        <title>101 Dothideomycetes genomes: a test case for predicting lifestyles and emergence of pathogens.</title>
        <authorList>
            <person name="Haridas S."/>
            <person name="Albert R."/>
            <person name="Binder M."/>
            <person name="Bloem J."/>
            <person name="Labutti K."/>
            <person name="Salamov A."/>
            <person name="Andreopoulos B."/>
            <person name="Baker S."/>
            <person name="Barry K."/>
            <person name="Bills G."/>
            <person name="Bluhm B."/>
            <person name="Cannon C."/>
            <person name="Castanera R."/>
            <person name="Culley D."/>
            <person name="Daum C."/>
            <person name="Ezra D."/>
            <person name="Gonzalez J."/>
            <person name="Henrissat B."/>
            <person name="Kuo A."/>
            <person name="Liang C."/>
            <person name="Lipzen A."/>
            <person name="Lutzoni F."/>
            <person name="Magnuson J."/>
            <person name="Mondo S."/>
            <person name="Nolan M."/>
            <person name="Ohm R."/>
            <person name="Pangilinan J."/>
            <person name="Park H.-J."/>
            <person name="Ramirez L."/>
            <person name="Alfaro M."/>
            <person name="Sun H."/>
            <person name="Tritt A."/>
            <person name="Yoshinaga Y."/>
            <person name="Zwiers L.-H."/>
            <person name="Turgeon B."/>
            <person name="Goodwin S."/>
            <person name="Spatafora J."/>
            <person name="Crous P."/>
            <person name="Grigoriev I."/>
        </authorList>
    </citation>
    <scope>NUCLEOTIDE SEQUENCE</scope>
    <source>
        <strain evidence="1">SCOH1-5</strain>
    </source>
</reference>
<organism evidence="1 2">
    <name type="scientific">Cercospora zeae-maydis SCOH1-5</name>
    <dbReference type="NCBI Taxonomy" id="717836"/>
    <lineage>
        <taxon>Eukaryota</taxon>
        <taxon>Fungi</taxon>
        <taxon>Dikarya</taxon>
        <taxon>Ascomycota</taxon>
        <taxon>Pezizomycotina</taxon>
        <taxon>Dothideomycetes</taxon>
        <taxon>Dothideomycetidae</taxon>
        <taxon>Mycosphaerellales</taxon>
        <taxon>Mycosphaerellaceae</taxon>
        <taxon>Cercospora</taxon>
    </lineage>
</organism>
<evidence type="ECO:0000313" key="1">
    <source>
        <dbReference type="EMBL" id="KAF2206461.1"/>
    </source>
</evidence>
<proteinExistence type="predicted"/>